<feature type="signal peptide" evidence="1">
    <location>
        <begin position="1"/>
        <end position="28"/>
    </location>
</feature>
<organism evidence="3 4">
    <name type="scientific">Aspergillus calidoustus</name>
    <dbReference type="NCBI Taxonomy" id="454130"/>
    <lineage>
        <taxon>Eukaryota</taxon>
        <taxon>Fungi</taxon>
        <taxon>Dikarya</taxon>
        <taxon>Ascomycota</taxon>
        <taxon>Pezizomycotina</taxon>
        <taxon>Eurotiomycetes</taxon>
        <taxon>Eurotiomycetidae</taxon>
        <taxon>Eurotiales</taxon>
        <taxon>Aspergillaceae</taxon>
        <taxon>Aspergillus</taxon>
        <taxon>Aspergillus subgen. Nidulantes</taxon>
    </lineage>
</organism>
<dbReference type="EMBL" id="CDMC01000002">
    <property type="protein sequence ID" value="CEN60257.1"/>
    <property type="molecule type" value="Genomic_DNA"/>
</dbReference>
<keyword evidence="1" id="KW-0732">Signal</keyword>
<dbReference type="AlphaFoldDB" id="A0A0U5CN74"/>
<proteinExistence type="predicted"/>
<dbReference type="Gene3D" id="2.60.40.1760">
    <property type="entry name" value="glycosyl hydrolase (family 31)"/>
    <property type="match status" value="1"/>
</dbReference>
<dbReference type="Pfam" id="PF13802">
    <property type="entry name" value="Gal_mutarotas_2"/>
    <property type="match status" value="1"/>
</dbReference>
<sequence>MARSRLSSWTLLFTLAVLFGCFIIPGATVKHENFKKCAQSGFCKRNRALADDVSAKGSSFSSPYELDATDLHFENGQLTGTILKTVSHEQKVKLPILISFLESGVARVTVDEAKRMTGDIEIRHGSQARKERYNDAESWVIVGGTDLSKSATLSTEAQEGFTTVLYGPDNTYQAVIRHAPFSVEFQRDGQTHVQLNNKGYLNMEHWRRKVEAVEGEQEVLGAQEDESTWWEETFGGNTDTKPRGPESVGLDITFSGYNHVFGIPEHADSMSLRGTR</sequence>
<protein>
    <submittedName>
        <fullName evidence="3">Putative Glucosidase II catalytic (Alpha) subunit</fullName>
    </submittedName>
</protein>
<feature type="chain" id="PRO_5006855770" evidence="1">
    <location>
        <begin position="29"/>
        <end position="276"/>
    </location>
</feature>
<name>A0A0U5CN74_ASPCI</name>
<evidence type="ECO:0000313" key="3">
    <source>
        <dbReference type="EMBL" id="CEN60257.1"/>
    </source>
</evidence>
<feature type="domain" description="Glycoside hydrolase family 31 N-terminal" evidence="2">
    <location>
        <begin position="96"/>
        <end position="276"/>
    </location>
</feature>
<accession>A0A0U5CN74</accession>
<evidence type="ECO:0000259" key="2">
    <source>
        <dbReference type="Pfam" id="PF13802"/>
    </source>
</evidence>
<evidence type="ECO:0000313" key="4">
    <source>
        <dbReference type="Proteomes" id="UP000054771"/>
    </source>
</evidence>
<dbReference type="Proteomes" id="UP000054771">
    <property type="component" value="Unassembled WGS sequence"/>
</dbReference>
<evidence type="ECO:0000256" key="1">
    <source>
        <dbReference type="SAM" id="SignalP"/>
    </source>
</evidence>
<reference evidence="4" key="1">
    <citation type="journal article" date="2016" name="Genome Announc.">
        <title>Draft genome sequences of fungus Aspergillus calidoustus.</title>
        <authorList>
            <person name="Horn F."/>
            <person name="Linde J."/>
            <person name="Mattern D.J."/>
            <person name="Walther G."/>
            <person name="Guthke R."/>
            <person name="Scherlach K."/>
            <person name="Martin K."/>
            <person name="Brakhage A.A."/>
            <person name="Petzke L."/>
            <person name="Valiante V."/>
        </authorList>
    </citation>
    <scope>NUCLEOTIDE SEQUENCE [LARGE SCALE GENOMIC DNA]</scope>
    <source>
        <strain evidence="4">SF006504</strain>
    </source>
</reference>
<dbReference type="OMA" id="NTDNARY"/>
<keyword evidence="4" id="KW-1185">Reference proteome</keyword>
<dbReference type="InterPro" id="IPR025887">
    <property type="entry name" value="Glyco_hydro_31_N_dom"/>
</dbReference>
<dbReference type="STRING" id="454130.A0A0U5CN74"/>
<gene>
    <name evidence="3" type="ORF">ASPCAL02698</name>
</gene>
<dbReference type="OrthoDB" id="3237269at2759"/>
<dbReference type="PROSITE" id="PS51257">
    <property type="entry name" value="PROKAR_LIPOPROTEIN"/>
    <property type="match status" value="1"/>
</dbReference>